<protein>
    <submittedName>
        <fullName evidence="3">Hydrolase</fullName>
    </submittedName>
</protein>
<keyword evidence="4" id="KW-1185">Reference proteome</keyword>
<organism evidence="3 4">
    <name type="scientific">Paenibacillus pini JCM 16418</name>
    <dbReference type="NCBI Taxonomy" id="1236976"/>
    <lineage>
        <taxon>Bacteria</taxon>
        <taxon>Bacillati</taxon>
        <taxon>Bacillota</taxon>
        <taxon>Bacilli</taxon>
        <taxon>Bacillales</taxon>
        <taxon>Paenibacillaceae</taxon>
        <taxon>Paenibacillus</taxon>
    </lineage>
</organism>
<dbReference type="AlphaFoldDB" id="W7YQR8"/>
<dbReference type="EMBL" id="BAVZ01000014">
    <property type="protein sequence ID" value="GAF09768.1"/>
    <property type="molecule type" value="Genomic_DNA"/>
</dbReference>
<proteinExistence type="predicted"/>
<dbReference type="STRING" id="1236976.JCM16418_3923"/>
<sequence length="104" mass="11722">MPIWLSVVLVVAALFFGFVIGYFIRKSLAEAKISSAEEAAVQIVESAKKEAEAQKKETVLEVRTKSTESGLKLKRTLVSVGMKFNDKKDDCCKKKSRWIKKLNR</sequence>
<dbReference type="GO" id="GO:0016787">
    <property type="term" value="F:hydrolase activity"/>
    <property type="evidence" value="ECO:0007669"/>
    <property type="project" value="UniProtKB-KW"/>
</dbReference>
<keyword evidence="1" id="KW-0472">Membrane</keyword>
<evidence type="ECO:0000313" key="3">
    <source>
        <dbReference type="EMBL" id="GAF09768.1"/>
    </source>
</evidence>
<keyword evidence="1" id="KW-0812">Transmembrane</keyword>
<evidence type="ECO:0000313" key="4">
    <source>
        <dbReference type="Proteomes" id="UP000019364"/>
    </source>
</evidence>
<accession>W7YQR8</accession>
<evidence type="ECO:0000256" key="1">
    <source>
        <dbReference type="SAM" id="Phobius"/>
    </source>
</evidence>
<dbReference type="InterPro" id="IPR022711">
    <property type="entry name" value="RNase_Y_N"/>
</dbReference>
<dbReference type="Proteomes" id="UP000019364">
    <property type="component" value="Unassembled WGS sequence"/>
</dbReference>
<keyword evidence="3" id="KW-0378">Hydrolase</keyword>
<reference evidence="3 4" key="1">
    <citation type="journal article" date="2014" name="Genome Announc.">
        <title>Draft Genome Sequence of Paenibacillus pini JCM 16418T, Isolated from the Rhizosphere of Pine Tree.</title>
        <authorList>
            <person name="Yuki M."/>
            <person name="Oshima K."/>
            <person name="Suda W."/>
            <person name="Oshida Y."/>
            <person name="Kitamura K."/>
            <person name="Iida Y."/>
            <person name="Hattori M."/>
            <person name="Ohkuma M."/>
        </authorList>
    </citation>
    <scope>NUCLEOTIDE SEQUENCE [LARGE SCALE GENOMIC DNA]</scope>
    <source>
        <strain evidence="3 4">JCM 16418</strain>
    </source>
</reference>
<feature type="domain" description="Ribonuclease Y N-terminal" evidence="2">
    <location>
        <begin position="6"/>
        <end position="67"/>
    </location>
</feature>
<dbReference type="eggNOG" id="COG1418">
    <property type="taxonomic scope" value="Bacteria"/>
</dbReference>
<dbReference type="Pfam" id="PF12072">
    <property type="entry name" value="RNase_Y_N"/>
    <property type="match status" value="1"/>
</dbReference>
<comment type="caution">
    <text evidence="3">The sequence shown here is derived from an EMBL/GenBank/DDBJ whole genome shotgun (WGS) entry which is preliminary data.</text>
</comment>
<feature type="transmembrane region" description="Helical" evidence="1">
    <location>
        <begin position="6"/>
        <end position="24"/>
    </location>
</feature>
<evidence type="ECO:0000259" key="2">
    <source>
        <dbReference type="Pfam" id="PF12072"/>
    </source>
</evidence>
<name>W7YQR8_9BACL</name>
<gene>
    <name evidence="3" type="ORF">JCM16418_3923</name>
</gene>
<keyword evidence="1" id="KW-1133">Transmembrane helix</keyword>